<proteinExistence type="predicted"/>
<dbReference type="PANTHER" id="PTHR11188:SF17">
    <property type="entry name" value="FI21816P1"/>
    <property type="match status" value="1"/>
</dbReference>
<dbReference type="InterPro" id="IPR014752">
    <property type="entry name" value="Arrestin-like_C"/>
</dbReference>
<organism evidence="2 3">
    <name type="scientific">Blepharisma stoltei</name>
    <dbReference type="NCBI Taxonomy" id="1481888"/>
    <lineage>
        <taxon>Eukaryota</taxon>
        <taxon>Sar</taxon>
        <taxon>Alveolata</taxon>
        <taxon>Ciliophora</taxon>
        <taxon>Postciliodesmatophora</taxon>
        <taxon>Heterotrichea</taxon>
        <taxon>Heterotrichida</taxon>
        <taxon>Blepharismidae</taxon>
        <taxon>Blepharisma</taxon>
    </lineage>
</organism>
<dbReference type="InterPro" id="IPR050357">
    <property type="entry name" value="Arrestin_domain-protein"/>
</dbReference>
<dbReference type="SUPFAM" id="SSF81296">
    <property type="entry name" value="E set domains"/>
    <property type="match status" value="1"/>
</dbReference>
<name>A0AAU9JNQ4_9CILI</name>
<dbReference type="InterPro" id="IPR011021">
    <property type="entry name" value="Arrestin-like_N"/>
</dbReference>
<keyword evidence="3" id="KW-1185">Reference proteome</keyword>
<dbReference type="GO" id="GO:0005737">
    <property type="term" value="C:cytoplasm"/>
    <property type="evidence" value="ECO:0007669"/>
    <property type="project" value="TreeGrafter"/>
</dbReference>
<protein>
    <recommendedName>
        <fullName evidence="1">Arrestin-like N-terminal domain-containing protein</fullName>
    </recommendedName>
</protein>
<dbReference type="Pfam" id="PF00339">
    <property type="entry name" value="Arrestin_N"/>
    <property type="match status" value="1"/>
</dbReference>
<evidence type="ECO:0000313" key="3">
    <source>
        <dbReference type="Proteomes" id="UP001162131"/>
    </source>
</evidence>
<dbReference type="Gene3D" id="2.60.40.640">
    <property type="match status" value="2"/>
</dbReference>
<dbReference type="EMBL" id="CAJZBQ010000039">
    <property type="protein sequence ID" value="CAG9325892.1"/>
    <property type="molecule type" value="Genomic_DNA"/>
</dbReference>
<accession>A0AAU9JNQ4</accession>
<comment type="caution">
    <text evidence="2">The sequence shown here is derived from an EMBL/GenBank/DDBJ whole genome shotgun (WGS) entry which is preliminary data.</text>
</comment>
<gene>
    <name evidence="2" type="ORF">BSTOLATCC_MIC39675</name>
</gene>
<evidence type="ECO:0000313" key="2">
    <source>
        <dbReference type="EMBL" id="CAG9325892.1"/>
    </source>
</evidence>
<dbReference type="Proteomes" id="UP001162131">
    <property type="component" value="Unassembled WGS sequence"/>
</dbReference>
<feature type="domain" description="Arrestin-like N-terminal" evidence="1">
    <location>
        <begin position="8"/>
        <end position="129"/>
    </location>
</feature>
<dbReference type="InterPro" id="IPR014756">
    <property type="entry name" value="Ig_E-set"/>
</dbReference>
<evidence type="ECO:0000259" key="1">
    <source>
        <dbReference type="Pfam" id="PF00339"/>
    </source>
</evidence>
<dbReference type="GO" id="GO:0015031">
    <property type="term" value="P:protein transport"/>
    <property type="evidence" value="ECO:0007669"/>
    <property type="project" value="TreeGrafter"/>
</dbReference>
<dbReference type="AlphaFoldDB" id="A0AAU9JNQ4"/>
<reference evidence="2" key="1">
    <citation type="submission" date="2021-09" db="EMBL/GenBank/DDBJ databases">
        <authorList>
            <consortium name="AG Swart"/>
            <person name="Singh M."/>
            <person name="Singh A."/>
            <person name="Seah K."/>
            <person name="Emmerich C."/>
        </authorList>
    </citation>
    <scope>NUCLEOTIDE SEQUENCE</scope>
    <source>
        <strain evidence="2">ATCC30299</strain>
    </source>
</reference>
<dbReference type="PANTHER" id="PTHR11188">
    <property type="entry name" value="ARRESTIN DOMAIN CONTAINING PROTEIN"/>
    <property type="match status" value="1"/>
</dbReference>
<sequence length="338" mass="38646">MGNKNSSIYINLKNTSFFAGEVISGEVCLSLIQNVKCDTLVLEFLGFEETFWEEFSDKEESKVAIRKGYEVICHNSIVLYQCHNRKMNYGKYSFPFVIMPPVNLPGSFSYSSKMTQSAIKYVISATLDSIPEPILGKQEIKLIQNQPEKIIKLSSATISQPIRWCCFHQGNIFMRANTNKSAYLIGEKLEINLEIYSEIRHNNASVETVLYKTVLFKSEKRATKMIKYRIIQHRNMANIGPNAKREPKSLKICFGLDKGFVKQEIDEAYSTRGNLINCSYSIVSTVYLNSITLHPNPNIEIFIDILPKIKRQKHPEINDWNPIKMPGVMLQPSAPQLE</sequence>